<accession>A0A158C0G1</accession>
<dbReference type="EMBL" id="FCOB02000018">
    <property type="protein sequence ID" value="SAK75803.1"/>
    <property type="molecule type" value="Genomic_DNA"/>
</dbReference>
<keyword evidence="1" id="KW-0805">Transcription regulation</keyword>
<dbReference type="GO" id="GO:0043565">
    <property type="term" value="F:sequence-specific DNA binding"/>
    <property type="evidence" value="ECO:0007669"/>
    <property type="project" value="InterPro"/>
</dbReference>
<dbReference type="Gene3D" id="3.40.50.880">
    <property type="match status" value="1"/>
</dbReference>
<dbReference type="PANTHER" id="PTHR46796">
    <property type="entry name" value="HTH-TYPE TRANSCRIPTIONAL ACTIVATOR RHAS-RELATED"/>
    <property type="match status" value="1"/>
</dbReference>
<dbReference type="SUPFAM" id="SSF46689">
    <property type="entry name" value="Homeodomain-like"/>
    <property type="match status" value="2"/>
</dbReference>
<organism evidence="5 6">
    <name type="scientific">Caballeronia ptereochthonis</name>
    <dbReference type="NCBI Taxonomy" id="1777144"/>
    <lineage>
        <taxon>Bacteria</taxon>
        <taxon>Pseudomonadati</taxon>
        <taxon>Pseudomonadota</taxon>
        <taxon>Betaproteobacteria</taxon>
        <taxon>Burkholderiales</taxon>
        <taxon>Burkholderiaceae</taxon>
        <taxon>Caballeronia</taxon>
    </lineage>
</organism>
<dbReference type="InterPro" id="IPR050204">
    <property type="entry name" value="AraC_XylS_family_regulators"/>
</dbReference>
<comment type="caution">
    <text evidence="5">The sequence shown here is derived from an EMBL/GenBank/DDBJ whole genome shotgun (WGS) entry which is preliminary data.</text>
</comment>
<proteinExistence type="predicted"/>
<name>A0A158C0G1_9BURK</name>
<evidence type="ECO:0000313" key="5">
    <source>
        <dbReference type="EMBL" id="SAK75803.1"/>
    </source>
</evidence>
<dbReference type="PROSITE" id="PS00041">
    <property type="entry name" value="HTH_ARAC_FAMILY_1"/>
    <property type="match status" value="1"/>
</dbReference>
<dbReference type="Pfam" id="PF12833">
    <property type="entry name" value="HTH_18"/>
    <property type="match status" value="1"/>
</dbReference>
<feature type="domain" description="HTH araC/xylS-type" evidence="4">
    <location>
        <begin position="73"/>
        <end position="171"/>
    </location>
</feature>
<sequence length="175" mass="20050">MSRDLYCIEGDRLTCSGGTAAIDMMLELIARQHGHPLAAEVADQFIHTRMRTAQESQKMAIQWRYGVEDRRIVHAVTLMEQNIERPIPMKTIASLAGISPRTFERMWIRHFNVRPSQFYLELRLKAAQKLIRESSLSLLDVAMHCGFASASHLGRCYKQFFSRTPGQERAASEVR</sequence>
<dbReference type="InterPro" id="IPR018060">
    <property type="entry name" value="HTH_AraC"/>
</dbReference>
<dbReference type="AlphaFoldDB" id="A0A158C0G1"/>
<dbReference type="Gene3D" id="1.10.10.60">
    <property type="entry name" value="Homeodomain-like"/>
    <property type="match status" value="1"/>
</dbReference>
<dbReference type="PANTHER" id="PTHR46796:SF6">
    <property type="entry name" value="ARAC SUBFAMILY"/>
    <property type="match status" value="1"/>
</dbReference>
<evidence type="ECO:0000256" key="3">
    <source>
        <dbReference type="ARBA" id="ARBA00023163"/>
    </source>
</evidence>
<protein>
    <submittedName>
        <fullName evidence="5">Transcriptional regulator</fullName>
    </submittedName>
</protein>
<dbReference type="GO" id="GO:0003700">
    <property type="term" value="F:DNA-binding transcription factor activity"/>
    <property type="evidence" value="ECO:0007669"/>
    <property type="project" value="InterPro"/>
</dbReference>
<dbReference type="RefSeq" id="WP_244197804.1">
    <property type="nucleotide sequence ID" value="NZ_FCOB02000018.1"/>
</dbReference>
<dbReference type="InterPro" id="IPR029062">
    <property type="entry name" value="Class_I_gatase-like"/>
</dbReference>
<keyword evidence="6" id="KW-1185">Reference proteome</keyword>
<dbReference type="Proteomes" id="UP000054978">
    <property type="component" value="Unassembled WGS sequence"/>
</dbReference>
<dbReference type="PROSITE" id="PS01124">
    <property type="entry name" value="HTH_ARAC_FAMILY_2"/>
    <property type="match status" value="1"/>
</dbReference>
<evidence type="ECO:0000313" key="6">
    <source>
        <dbReference type="Proteomes" id="UP000054978"/>
    </source>
</evidence>
<dbReference type="SUPFAM" id="SSF52317">
    <property type="entry name" value="Class I glutamine amidotransferase-like"/>
    <property type="match status" value="1"/>
</dbReference>
<reference evidence="5" key="1">
    <citation type="submission" date="2016-01" db="EMBL/GenBank/DDBJ databases">
        <authorList>
            <person name="Peeters C."/>
        </authorList>
    </citation>
    <scope>NUCLEOTIDE SEQUENCE [LARGE SCALE GENOMIC DNA]</scope>
    <source>
        <strain evidence="5">LMG 29326</strain>
    </source>
</reference>
<dbReference type="SMART" id="SM00342">
    <property type="entry name" value="HTH_ARAC"/>
    <property type="match status" value="1"/>
</dbReference>
<evidence type="ECO:0000256" key="1">
    <source>
        <dbReference type="ARBA" id="ARBA00023015"/>
    </source>
</evidence>
<keyword evidence="3" id="KW-0804">Transcription</keyword>
<evidence type="ECO:0000256" key="2">
    <source>
        <dbReference type="ARBA" id="ARBA00023125"/>
    </source>
</evidence>
<dbReference type="STRING" id="1777144.AWB83_03862"/>
<evidence type="ECO:0000259" key="4">
    <source>
        <dbReference type="PROSITE" id="PS01124"/>
    </source>
</evidence>
<keyword evidence="2" id="KW-0238">DNA-binding</keyword>
<dbReference type="InterPro" id="IPR009057">
    <property type="entry name" value="Homeodomain-like_sf"/>
</dbReference>
<gene>
    <name evidence="5" type="ORF">AWB83_03862</name>
</gene>
<dbReference type="InterPro" id="IPR018062">
    <property type="entry name" value="HTH_AraC-typ_CS"/>
</dbReference>